<dbReference type="EC" id="2.4.1.-" evidence="10"/>
<comment type="similarity">
    <text evidence="2 10">Belongs to the glycosyltransferase 31 family.</text>
</comment>
<name>A0A1I7Y4J6_9BILA</name>
<evidence type="ECO:0000256" key="3">
    <source>
        <dbReference type="ARBA" id="ARBA00022676"/>
    </source>
</evidence>
<dbReference type="InterPro" id="IPR029044">
    <property type="entry name" value="Nucleotide-diphossugar_trans"/>
</dbReference>
<evidence type="ECO:0000256" key="8">
    <source>
        <dbReference type="ARBA" id="ARBA00023034"/>
    </source>
</evidence>
<reference evidence="12" key="1">
    <citation type="submission" date="2016-11" db="UniProtKB">
        <authorList>
            <consortium name="WormBaseParasite"/>
        </authorList>
    </citation>
    <scope>IDENTIFICATION</scope>
</reference>
<evidence type="ECO:0000256" key="4">
    <source>
        <dbReference type="ARBA" id="ARBA00022679"/>
    </source>
</evidence>
<evidence type="ECO:0000256" key="6">
    <source>
        <dbReference type="ARBA" id="ARBA00022968"/>
    </source>
</evidence>
<dbReference type="SUPFAM" id="SSF53448">
    <property type="entry name" value="Nucleotide-diphospho-sugar transferases"/>
    <property type="match status" value="1"/>
</dbReference>
<keyword evidence="11" id="KW-1185">Reference proteome</keyword>
<keyword evidence="6" id="KW-0735">Signal-anchor</keyword>
<accession>A0A1I7Y4J6</accession>
<evidence type="ECO:0000256" key="9">
    <source>
        <dbReference type="ARBA" id="ARBA00023136"/>
    </source>
</evidence>
<evidence type="ECO:0000256" key="5">
    <source>
        <dbReference type="ARBA" id="ARBA00022692"/>
    </source>
</evidence>
<keyword evidence="4" id="KW-0808">Transferase</keyword>
<dbReference type="InterPro" id="IPR002659">
    <property type="entry name" value="Glyco_trans_31"/>
</dbReference>
<dbReference type="Pfam" id="PF01762">
    <property type="entry name" value="Galactosyl_T"/>
    <property type="match status" value="1"/>
</dbReference>
<comment type="subcellular location">
    <subcellularLocation>
        <location evidence="1 10">Golgi apparatus membrane</location>
        <topology evidence="1 10">Single-pass type II membrane protein</topology>
    </subcellularLocation>
</comment>
<dbReference type="PANTHER" id="PTHR11214">
    <property type="entry name" value="BETA-1,3-N-ACETYLGLUCOSAMINYLTRANSFERASE"/>
    <property type="match status" value="1"/>
</dbReference>
<dbReference type="GO" id="GO:0006493">
    <property type="term" value="P:protein O-linked glycosylation"/>
    <property type="evidence" value="ECO:0007669"/>
    <property type="project" value="TreeGrafter"/>
</dbReference>
<dbReference type="Gene3D" id="3.90.550.50">
    <property type="match status" value="1"/>
</dbReference>
<dbReference type="PANTHER" id="PTHR11214:SF364">
    <property type="entry name" value="HEXOSYLTRANSFERASE"/>
    <property type="match status" value="1"/>
</dbReference>
<organism evidence="11 12">
    <name type="scientific">Steinernema glaseri</name>
    <dbReference type="NCBI Taxonomy" id="37863"/>
    <lineage>
        <taxon>Eukaryota</taxon>
        <taxon>Metazoa</taxon>
        <taxon>Ecdysozoa</taxon>
        <taxon>Nematoda</taxon>
        <taxon>Chromadorea</taxon>
        <taxon>Rhabditida</taxon>
        <taxon>Tylenchina</taxon>
        <taxon>Panagrolaimomorpha</taxon>
        <taxon>Strongyloidoidea</taxon>
        <taxon>Steinernematidae</taxon>
        <taxon>Steinernema</taxon>
    </lineage>
</organism>
<keyword evidence="7" id="KW-1133">Transmembrane helix</keyword>
<dbReference type="Proteomes" id="UP000095287">
    <property type="component" value="Unplaced"/>
</dbReference>
<dbReference type="GO" id="GO:0016758">
    <property type="term" value="F:hexosyltransferase activity"/>
    <property type="evidence" value="ECO:0007669"/>
    <property type="project" value="InterPro"/>
</dbReference>
<proteinExistence type="inferred from homology"/>
<evidence type="ECO:0000256" key="7">
    <source>
        <dbReference type="ARBA" id="ARBA00022989"/>
    </source>
</evidence>
<evidence type="ECO:0000313" key="11">
    <source>
        <dbReference type="Proteomes" id="UP000095287"/>
    </source>
</evidence>
<keyword evidence="9" id="KW-0472">Membrane</keyword>
<sequence>MAQPLNWINFSFLQSPNPLCTGDPLNLVVVHSAVMNRDRRNFMRATYFSKEIQQRYGLSPLFVLGKSRVPESNDLVRKEADSFGDILQIDVEETYHNITHKTRAWISYLNQQCGSQVKYILKMDDDVMMDIHGLQILLDHYRRQKRLVLCRTFVDGVVVRNPKSKWYLSREEYPIDNLGLYCQGMAYVLSGDLLKRLNENLRKVQYLWMDDWYVTHGLLRAANAIFIDIGRHYVSINSERELDSATKGAFKKYRKFFGHFRPSEKYPLAERLRVWSRLEGSTDCY</sequence>
<protein>
    <recommendedName>
        <fullName evidence="10">Hexosyltransferase</fullName>
        <ecNumber evidence="10">2.4.1.-</ecNumber>
    </recommendedName>
</protein>
<dbReference type="AlphaFoldDB" id="A0A1I7Y4J6"/>
<keyword evidence="8 10" id="KW-0333">Golgi apparatus</keyword>
<dbReference type="GO" id="GO:0000139">
    <property type="term" value="C:Golgi membrane"/>
    <property type="evidence" value="ECO:0007669"/>
    <property type="project" value="UniProtKB-SubCell"/>
</dbReference>
<dbReference type="WBParaSite" id="L893_g12538.t1">
    <property type="protein sequence ID" value="L893_g12538.t1"/>
    <property type="gene ID" value="L893_g12538"/>
</dbReference>
<evidence type="ECO:0000256" key="2">
    <source>
        <dbReference type="ARBA" id="ARBA00008661"/>
    </source>
</evidence>
<evidence type="ECO:0000313" key="12">
    <source>
        <dbReference type="WBParaSite" id="L893_g12538.t1"/>
    </source>
</evidence>
<evidence type="ECO:0000256" key="1">
    <source>
        <dbReference type="ARBA" id="ARBA00004323"/>
    </source>
</evidence>
<evidence type="ECO:0000256" key="10">
    <source>
        <dbReference type="RuleBase" id="RU363063"/>
    </source>
</evidence>
<keyword evidence="5" id="KW-0812">Transmembrane</keyword>
<keyword evidence="3 10" id="KW-0328">Glycosyltransferase</keyword>